<dbReference type="Proteomes" id="UP000007305">
    <property type="component" value="Chromosome 3"/>
</dbReference>
<feature type="region of interest" description="Disordered" evidence="1">
    <location>
        <begin position="219"/>
        <end position="292"/>
    </location>
</feature>
<reference evidence="2" key="3">
    <citation type="submission" date="2021-05" db="UniProtKB">
        <authorList>
            <consortium name="EnsemblPlants"/>
        </authorList>
    </citation>
    <scope>IDENTIFICATION</scope>
    <source>
        <strain evidence="2">cv. B73</strain>
    </source>
</reference>
<feature type="compositionally biased region" description="Basic and acidic residues" evidence="1">
    <location>
        <begin position="126"/>
        <end position="148"/>
    </location>
</feature>
<evidence type="ECO:0000313" key="2">
    <source>
        <dbReference type="EnsemblPlants" id="Zm00001eb149220_P001"/>
    </source>
</evidence>
<feature type="compositionally biased region" description="Basic and acidic residues" evidence="1">
    <location>
        <begin position="188"/>
        <end position="198"/>
    </location>
</feature>
<proteinExistence type="predicted"/>
<sequence>MVIVTRSGEVQEKYSNCRSLRNSTQSRTEKSDPLIQCYSQVRYHMSKELVYTASGSDLYLTSTEFAEHKNFLPVLDASNPRSGRRKEGDQPAGGVSTGRSARIIKEEVLWNAAGAVRCDNGAPDKQPGDDERSHGGEEEGEHRSDGKAKQRLAVGEGAAEEHDELVGGAEDVEEAPGAEDAEEDEEGERVRQERGREGEGDDGGVVDAEVAEVAAQARGGLGEGVGAGESRSVQQLRPWAPVRERAPRRLGQPAHEEAEGRRGERRVGEARGGGRRGAAAGSRAGHGEQRRRCRSGGHGWCWCLSLTACFAESELGLGRPLPRRVRTRAPRCAFLRFYASADWCFYARHHS</sequence>
<feature type="compositionally biased region" description="Basic and acidic residues" evidence="1">
    <location>
        <begin position="254"/>
        <end position="269"/>
    </location>
</feature>
<evidence type="ECO:0000256" key="1">
    <source>
        <dbReference type="SAM" id="MobiDB-lite"/>
    </source>
</evidence>
<dbReference type="AlphaFoldDB" id="A0A804NBI0"/>
<name>A0A804NBI0_MAIZE</name>
<accession>A0A804NBI0</accession>
<feature type="region of interest" description="Disordered" evidence="1">
    <location>
        <begin position="115"/>
        <end position="206"/>
    </location>
</feature>
<dbReference type="EnsemblPlants" id="Zm00001eb149220_T001">
    <property type="protein sequence ID" value="Zm00001eb149220_P001"/>
    <property type="gene ID" value="Zm00001eb149220"/>
</dbReference>
<reference evidence="3" key="1">
    <citation type="submission" date="2015-12" db="EMBL/GenBank/DDBJ databases">
        <title>Update maize B73 reference genome by single molecule sequencing technologies.</title>
        <authorList>
            <consortium name="Maize Genome Sequencing Project"/>
            <person name="Ware D."/>
        </authorList>
    </citation>
    <scope>NUCLEOTIDE SEQUENCE [LARGE SCALE GENOMIC DNA]</scope>
    <source>
        <strain evidence="3">cv. B73</strain>
    </source>
</reference>
<feature type="compositionally biased region" description="Acidic residues" evidence="1">
    <location>
        <begin position="170"/>
        <end position="187"/>
    </location>
</feature>
<organism evidence="2 3">
    <name type="scientific">Zea mays</name>
    <name type="common">Maize</name>
    <dbReference type="NCBI Taxonomy" id="4577"/>
    <lineage>
        <taxon>Eukaryota</taxon>
        <taxon>Viridiplantae</taxon>
        <taxon>Streptophyta</taxon>
        <taxon>Embryophyta</taxon>
        <taxon>Tracheophyta</taxon>
        <taxon>Spermatophyta</taxon>
        <taxon>Magnoliopsida</taxon>
        <taxon>Liliopsida</taxon>
        <taxon>Poales</taxon>
        <taxon>Poaceae</taxon>
        <taxon>PACMAD clade</taxon>
        <taxon>Panicoideae</taxon>
        <taxon>Andropogonodae</taxon>
        <taxon>Andropogoneae</taxon>
        <taxon>Tripsacinae</taxon>
        <taxon>Zea</taxon>
    </lineage>
</organism>
<dbReference type="Gramene" id="Zm00001eb149220_T001">
    <property type="protein sequence ID" value="Zm00001eb149220_P001"/>
    <property type="gene ID" value="Zm00001eb149220"/>
</dbReference>
<evidence type="ECO:0000313" key="3">
    <source>
        <dbReference type="Proteomes" id="UP000007305"/>
    </source>
</evidence>
<protein>
    <submittedName>
        <fullName evidence="2">Uncharacterized protein</fullName>
    </submittedName>
</protein>
<dbReference type="InParanoid" id="A0A804NBI0"/>
<feature type="region of interest" description="Disordered" evidence="1">
    <location>
        <begin position="75"/>
        <end position="100"/>
    </location>
</feature>
<reference evidence="2" key="2">
    <citation type="submission" date="2019-07" db="EMBL/GenBank/DDBJ databases">
        <authorList>
            <person name="Seetharam A."/>
            <person name="Woodhouse M."/>
            <person name="Cannon E."/>
        </authorList>
    </citation>
    <scope>NUCLEOTIDE SEQUENCE [LARGE SCALE GENOMIC DNA]</scope>
    <source>
        <strain evidence="2">cv. B73</strain>
    </source>
</reference>
<keyword evidence="3" id="KW-1185">Reference proteome</keyword>